<keyword evidence="2" id="KW-1185">Reference proteome</keyword>
<dbReference type="OrthoDB" id="1936426at2759"/>
<comment type="caution">
    <text evidence="1">The sequence shown here is derived from an EMBL/GenBank/DDBJ whole genome shotgun (WGS) entry which is preliminary data.</text>
</comment>
<name>A0A5N6PNR8_9ASTR</name>
<gene>
    <name evidence="1" type="ORF">E3N88_06434</name>
</gene>
<dbReference type="EMBL" id="SZYD01000003">
    <property type="protein sequence ID" value="KAD6795538.1"/>
    <property type="molecule type" value="Genomic_DNA"/>
</dbReference>
<evidence type="ECO:0000313" key="1">
    <source>
        <dbReference type="EMBL" id="KAD6795538.1"/>
    </source>
</evidence>
<proteinExistence type="predicted"/>
<dbReference type="AlphaFoldDB" id="A0A5N6PNR8"/>
<protein>
    <submittedName>
        <fullName evidence="1">Uncharacterized protein</fullName>
    </submittedName>
</protein>
<accession>A0A5N6PNR8</accession>
<dbReference type="Proteomes" id="UP000326396">
    <property type="component" value="Linkage Group LG11"/>
</dbReference>
<evidence type="ECO:0000313" key="2">
    <source>
        <dbReference type="Proteomes" id="UP000326396"/>
    </source>
</evidence>
<organism evidence="1 2">
    <name type="scientific">Mikania micrantha</name>
    <name type="common">bitter vine</name>
    <dbReference type="NCBI Taxonomy" id="192012"/>
    <lineage>
        <taxon>Eukaryota</taxon>
        <taxon>Viridiplantae</taxon>
        <taxon>Streptophyta</taxon>
        <taxon>Embryophyta</taxon>
        <taxon>Tracheophyta</taxon>
        <taxon>Spermatophyta</taxon>
        <taxon>Magnoliopsida</taxon>
        <taxon>eudicotyledons</taxon>
        <taxon>Gunneridae</taxon>
        <taxon>Pentapetalae</taxon>
        <taxon>asterids</taxon>
        <taxon>campanulids</taxon>
        <taxon>Asterales</taxon>
        <taxon>Asteraceae</taxon>
        <taxon>Asteroideae</taxon>
        <taxon>Heliantheae alliance</taxon>
        <taxon>Eupatorieae</taxon>
        <taxon>Mikania</taxon>
    </lineage>
</organism>
<sequence length="112" mass="13039">MRKGGRKMWWVKKSLRTESRMDIEQILKAKLETIKEESEVIEDTAASSMVCVTNHRMMKDKKLSYKKITIMNGEFRPRISLKLKDSYLLFMSGFVSKRCLGVIPQCANFADE</sequence>
<reference evidence="1 2" key="1">
    <citation type="submission" date="2019-05" db="EMBL/GenBank/DDBJ databases">
        <title>Mikania micrantha, genome provides insights into the molecular mechanism of rapid growth.</title>
        <authorList>
            <person name="Liu B."/>
        </authorList>
    </citation>
    <scope>NUCLEOTIDE SEQUENCE [LARGE SCALE GENOMIC DNA]</scope>
    <source>
        <strain evidence="1">NLD-2019</strain>
        <tissue evidence="1">Leaf</tissue>
    </source>
</reference>